<accession>A0A8J3H9L5</accession>
<dbReference type="Proteomes" id="UP000611500">
    <property type="component" value="Unassembled WGS sequence"/>
</dbReference>
<evidence type="ECO:0000313" key="2">
    <source>
        <dbReference type="EMBL" id="GHG94938.1"/>
    </source>
</evidence>
<reference evidence="2" key="1">
    <citation type="journal article" date="2014" name="Int. J. Syst. Evol. Microbiol.">
        <title>Complete genome sequence of Corynebacterium casei LMG S-19264T (=DSM 44701T), isolated from a smear-ripened cheese.</title>
        <authorList>
            <consortium name="US DOE Joint Genome Institute (JGI-PGF)"/>
            <person name="Walter F."/>
            <person name="Albersmeier A."/>
            <person name="Kalinowski J."/>
            <person name="Ruckert C."/>
        </authorList>
    </citation>
    <scope>NUCLEOTIDE SEQUENCE</scope>
    <source>
        <strain evidence="2">CGMCC 1.7081</strain>
    </source>
</reference>
<dbReference type="GO" id="GO:0008171">
    <property type="term" value="F:O-methyltransferase activity"/>
    <property type="evidence" value="ECO:0007669"/>
    <property type="project" value="TreeGrafter"/>
</dbReference>
<dbReference type="Pfam" id="PF05050">
    <property type="entry name" value="Methyltransf_21"/>
    <property type="match status" value="1"/>
</dbReference>
<protein>
    <recommendedName>
        <fullName evidence="1">Methyltransferase FkbM domain-containing protein</fullName>
    </recommendedName>
</protein>
<dbReference type="InterPro" id="IPR006342">
    <property type="entry name" value="FkbM_mtfrase"/>
</dbReference>
<dbReference type="InterPro" id="IPR029063">
    <property type="entry name" value="SAM-dependent_MTases_sf"/>
</dbReference>
<dbReference type="NCBIfam" id="TIGR01444">
    <property type="entry name" value="fkbM_fam"/>
    <property type="match status" value="1"/>
</dbReference>
<evidence type="ECO:0000259" key="1">
    <source>
        <dbReference type="Pfam" id="PF05050"/>
    </source>
</evidence>
<reference evidence="2" key="2">
    <citation type="submission" date="2020-09" db="EMBL/GenBank/DDBJ databases">
        <authorList>
            <person name="Sun Q."/>
            <person name="Zhou Y."/>
        </authorList>
    </citation>
    <scope>NUCLEOTIDE SEQUENCE</scope>
    <source>
        <strain evidence="2">CGMCC 1.7081</strain>
    </source>
</reference>
<dbReference type="RefSeq" id="WP_051312500.1">
    <property type="nucleotide sequence ID" value="NZ_BNAP01000013.1"/>
</dbReference>
<dbReference type="Gene3D" id="3.40.50.150">
    <property type="entry name" value="Vaccinia Virus protein VP39"/>
    <property type="match status" value="1"/>
</dbReference>
<name>A0A8J3H9L5_9RHOB</name>
<dbReference type="SUPFAM" id="SSF53335">
    <property type="entry name" value="S-adenosyl-L-methionine-dependent methyltransferases"/>
    <property type="match status" value="1"/>
</dbReference>
<gene>
    <name evidence="2" type="ORF">GCM10010961_28350</name>
</gene>
<dbReference type="PANTHER" id="PTHR36973:SF4">
    <property type="entry name" value="NODULATION PROTEIN"/>
    <property type="match status" value="1"/>
</dbReference>
<dbReference type="EMBL" id="BNAP01000013">
    <property type="protein sequence ID" value="GHG94938.1"/>
    <property type="molecule type" value="Genomic_DNA"/>
</dbReference>
<feature type="domain" description="Methyltransferase FkbM" evidence="1">
    <location>
        <begin position="41"/>
        <end position="207"/>
    </location>
</feature>
<dbReference type="AlphaFoldDB" id="A0A8J3H9L5"/>
<organism evidence="2 3">
    <name type="scientific">Pseudodonghicola xiamenensis</name>
    <dbReference type="NCBI Taxonomy" id="337702"/>
    <lineage>
        <taxon>Bacteria</taxon>
        <taxon>Pseudomonadati</taxon>
        <taxon>Pseudomonadota</taxon>
        <taxon>Alphaproteobacteria</taxon>
        <taxon>Rhodobacterales</taxon>
        <taxon>Paracoccaceae</taxon>
        <taxon>Pseudodonghicola</taxon>
    </lineage>
</organism>
<dbReference type="PANTHER" id="PTHR36973">
    <property type="entry name" value="SLL1456 PROTEIN-RELATED"/>
    <property type="match status" value="1"/>
</dbReference>
<sequence length="306" mass="34131">MMTGGAEQMDAQSRAGRRLLSERVAYLRDRLMPARPLHILDVGANPINVPDYDPLLDLGGCEVWGFEPDDEAFAALGADQRPGTHYINKAVGTPGAANFYPHPQSGLGSLYPIQRESVAFLGHRGWYRDDITPIPVEVVALDDLDDLPPPDMLKIDVQGAELDVIRHGREKLSQAVCVVPEVRFYRIYEGEPLWGKLDVELHQQGFVLHKLMFSKAAMIENSKAGRLKGKSVRSQLIDGDAVYIRNPETPDDWSDEQWKQLAIASGAVFDSFDLTIHCLDRLEERGVIGPEVADGFLDCLPEWMKK</sequence>
<proteinExistence type="predicted"/>
<keyword evidence="3" id="KW-1185">Reference proteome</keyword>
<evidence type="ECO:0000313" key="3">
    <source>
        <dbReference type="Proteomes" id="UP000611500"/>
    </source>
</evidence>
<dbReference type="InterPro" id="IPR053188">
    <property type="entry name" value="FkbM_Methyltransferase"/>
</dbReference>
<comment type="caution">
    <text evidence="2">The sequence shown here is derived from an EMBL/GenBank/DDBJ whole genome shotgun (WGS) entry which is preliminary data.</text>
</comment>